<feature type="domain" description="DUF4178" evidence="1">
    <location>
        <begin position="56"/>
        <end position="211"/>
    </location>
</feature>
<keyword evidence="3" id="KW-1185">Reference proteome</keyword>
<dbReference type="Proteomes" id="UP000237682">
    <property type="component" value="Unassembled WGS sequence"/>
</dbReference>
<protein>
    <submittedName>
        <fullName evidence="2">DUF4178 domain-containing protein</fullName>
    </submittedName>
</protein>
<evidence type="ECO:0000313" key="2">
    <source>
        <dbReference type="EMBL" id="PRH87829.1"/>
    </source>
</evidence>
<reference evidence="2 3" key="1">
    <citation type="submission" date="2018-02" db="EMBL/GenBank/DDBJ databases">
        <title>Whole genome sequencing of endophytic bacterium.</title>
        <authorList>
            <person name="Eedara R."/>
            <person name="Podile A.R."/>
        </authorList>
    </citation>
    <scope>NUCLEOTIDE SEQUENCE [LARGE SCALE GENOMIC DNA]</scope>
    <source>
        <strain evidence="2 3">RP1T</strain>
    </source>
</reference>
<comment type="caution">
    <text evidence="2">The sequence shown here is derived from an EMBL/GenBank/DDBJ whole genome shotgun (WGS) entry which is preliminary data.</text>
</comment>
<dbReference type="Pfam" id="PF13785">
    <property type="entry name" value="DUF4178"/>
    <property type="match status" value="1"/>
</dbReference>
<dbReference type="AlphaFoldDB" id="A0A2S9QER1"/>
<accession>A0A2S9QER1</accession>
<dbReference type="InterPro" id="IPR025235">
    <property type="entry name" value="DUF4178"/>
</dbReference>
<dbReference type="RefSeq" id="WP_105861498.1">
    <property type="nucleotide sequence ID" value="NZ_PUEJ01000003.1"/>
</dbReference>
<sequence>MRKFACPSCGADVVFRSAQSVYAVCAYCQSMVVRTDVDVASLGVMAALPDDMSPLQLGTGGMFDGQSFTIIGRLKIGWSDGLWNEWRMLMDDGREGWIGEAQGFFSVSFKAEEKSWNNVREALDRCRPLLKESEDGATDVRPGFSVTVKGVQLKAVDIKLATCLGSEGELPFAAPKGRRTVSIDCIGTDGEFATLEHDGVEANVYFGRYLEWDALRFSNLRPLEGW</sequence>
<dbReference type="OrthoDB" id="228033at2"/>
<evidence type="ECO:0000259" key="1">
    <source>
        <dbReference type="Pfam" id="PF13785"/>
    </source>
</evidence>
<name>A0A2S9QER1_9HYPH</name>
<organism evidence="2 3">
    <name type="scientific">Labrys okinawensis</name>
    <dbReference type="NCBI Taxonomy" id="346911"/>
    <lineage>
        <taxon>Bacteria</taxon>
        <taxon>Pseudomonadati</taxon>
        <taxon>Pseudomonadota</taxon>
        <taxon>Alphaproteobacteria</taxon>
        <taxon>Hyphomicrobiales</taxon>
        <taxon>Xanthobacteraceae</taxon>
        <taxon>Labrys</taxon>
    </lineage>
</organism>
<dbReference type="EMBL" id="PUEJ01000003">
    <property type="protein sequence ID" value="PRH87829.1"/>
    <property type="molecule type" value="Genomic_DNA"/>
</dbReference>
<evidence type="ECO:0000313" key="3">
    <source>
        <dbReference type="Proteomes" id="UP000237682"/>
    </source>
</evidence>
<proteinExistence type="predicted"/>
<gene>
    <name evidence="2" type="ORF">C5L14_07905</name>
</gene>